<accession>A0A2T9KE19</accession>
<organism evidence="3 4">
    <name type="scientific">Caulobacter endophyticus</name>
    <dbReference type="NCBI Taxonomy" id="2172652"/>
    <lineage>
        <taxon>Bacteria</taxon>
        <taxon>Pseudomonadati</taxon>
        <taxon>Pseudomonadota</taxon>
        <taxon>Alphaproteobacteria</taxon>
        <taxon>Caulobacterales</taxon>
        <taxon>Caulobacteraceae</taxon>
        <taxon>Caulobacter</taxon>
    </lineage>
</organism>
<feature type="region of interest" description="Disordered" evidence="1">
    <location>
        <begin position="71"/>
        <end position="90"/>
    </location>
</feature>
<protein>
    <recommendedName>
        <fullName evidence="2">FecR protein domain-containing protein</fullName>
    </recommendedName>
</protein>
<reference evidence="3 4" key="1">
    <citation type="submission" date="2018-04" db="EMBL/GenBank/DDBJ databases">
        <title>The genome sequence of Caulobacter sp. 744.</title>
        <authorList>
            <person name="Gao J."/>
            <person name="Sun J."/>
        </authorList>
    </citation>
    <scope>NUCLEOTIDE SEQUENCE [LARGE SCALE GENOMIC DNA]</scope>
    <source>
        <strain evidence="3 4">774</strain>
    </source>
</reference>
<dbReference type="EMBL" id="QDKQ01000004">
    <property type="protein sequence ID" value="PVM94196.1"/>
    <property type="molecule type" value="Genomic_DNA"/>
</dbReference>
<evidence type="ECO:0000313" key="3">
    <source>
        <dbReference type="EMBL" id="PVM94196.1"/>
    </source>
</evidence>
<name>A0A2T9KE19_9CAUL</name>
<feature type="compositionally biased region" description="Basic and acidic residues" evidence="1">
    <location>
        <begin position="206"/>
        <end position="215"/>
    </location>
</feature>
<feature type="region of interest" description="Disordered" evidence="1">
    <location>
        <begin position="196"/>
        <end position="215"/>
    </location>
</feature>
<dbReference type="Proteomes" id="UP000245073">
    <property type="component" value="Unassembled WGS sequence"/>
</dbReference>
<feature type="domain" description="FecR protein" evidence="2">
    <location>
        <begin position="85"/>
        <end position="149"/>
    </location>
</feature>
<dbReference type="InterPro" id="IPR006860">
    <property type="entry name" value="FecR"/>
</dbReference>
<dbReference type="Gene3D" id="2.60.120.1440">
    <property type="match status" value="1"/>
</dbReference>
<dbReference type="AlphaFoldDB" id="A0A2T9KE19"/>
<evidence type="ECO:0000256" key="1">
    <source>
        <dbReference type="SAM" id="MobiDB-lite"/>
    </source>
</evidence>
<proteinExistence type="predicted"/>
<keyword evidence="4" id="KW-1185">Reference proteome</keyword>
<evidence type="ECO:0000313" key="4">
    <source>
        <dbReference type="Proteomes" id="UP000245073"/>
    </source>
</evidence>
<sequence length="215" mass="23227">MRAWRCLSFLRKNLAPARICERSAVPFTRRCSQGVDMESLSGPSTAHGPLPVRFWMSAAGLAVIAVSLASGGCSRSQPPSPGKSVYETGHDEVRTDQLADGRRLVLDRASRVSVNQTYEGEVLRLEQGRARIEVRRPAVIEAGDARIDAANGLVDLGFTPDGGVDVTARTARVELTTPRIGATVRLQPGERLVWDRSGLPAQAKPSAEDWTRSAP</sequence>
<comment type="caution">
    <text evidence="3">The sequence shown here is derived from an EMBL/GenBank/DDBJ whole genome shotgun (WGS) entry which is preliminary data.</text>
</comment>
<evidence type="ECO:0000259" key="2">
    <source>
        <dbReference type="Pfam" id="PF04773"/>
    </source>
</evidence>
<dbReference type="Pfam" id="PF04773">
    <property type="entry name" value="FecR"/>
    <property type="match status" value="1"/>
</dbReference>
<gene>
    <name evidence="3" type="ORF">DDF67_00280</name>
</gene>